<name>A0A5C7FBF0_9BACT</name>
<dbReference type="InterPro" id="IPR036909">
    <property type="entry name" value="Cyt_c-like_dom_sf"/>
</dbReference>
<keyword evidence="2 4" id="KW-0479">Metal-binding</keyword>
<dbReference type="EMBL" id="VOXD01000027">
    <property type="protein sequence ID" value="TXF88040.1"/>
    <property type="molecule type" value="Genomic_DNA"/>
</dbReference>
<dbReference type="InterPro" id="IPR009056">
    <property type="entry name" value="Cyt_c-like_dom"/>
</dbReference>
<dbReference type="PROSITE" id="PS51007">
    <property type="entry name" value="CYTC"/>
    <property type="match status" value="1"/>
</dbReference>
<evidence type="ECO:0000259" key="5">
    <source>
        <dbReference type="PROSITE" id="PS51007"/>
    </source>
</evidence>
<evidence type="ECO:0000313" key="7">
    <source>
        <dbReference type="Proteomes" id="UP000321907"/>
    </source>
</evidence>
<dbReference type="SUPFAM" id="SSF46626">
    <property type="entry name" value="Cytochrome c"/>
    <property type="match status" value="1"/>
</dbReference>
<dbReference type="AlphaFoldDB" id="A0A5C7FBF0"/>
<accession>A0A5C7FBF0</accession>
<keyword evidence="3 4" id="KW-0408">Iron</keyword>
<evidence type="ECO:0000256" key="1">
    <source>
        <dbReference type="ARBA" id="ARBA00022617"/>
    </source>
</evidence>
<dbReference type="InterPro" id="IPR021796">
    <property type="entry name" value="Tll0287-like_dom"/>
</dbReference>
<evidence type="ECO:0000256" key="2">
    <source>
        <dbReference type="ARBA" id="ARBA00022723"/>
    </source>
</evidence>
<dbReference type="OrthoDB" id="1494333at2"/>
<evidence type="ECO:0000256" key="3">
    <source>
        <dbReference type="ARBA" id="ARBA00023004"/>
    </source>
</evidence>
<evidence type="ECO:0000313" key="6">
    <source>
        <dbReference type="EMBL" id="TXF88040.1"/>
    </source>
</evidence>
<dbReference type="Pfam" id="PF11845">
    <property type="entry name" value="Tll0287-like"/>
    <property type="match status" value="1"/>
</dbReference>
<reference evidence="6 7" key="1">
    <citation type="submission" date="2019-08" db="EMBL/GenBank/DDBJ databases">
        <title>Lewinella sp. strain SSH13 Genome sequencing and assembly.</title>
        <authorList>
            <person name="Kim I."/>
        </authorList>
    </citation>
    <scope>NUCLEOTIDE SEQUENCE [LARGE SCALE GENOMIC DNA]</scope>
    <source>
        <strain evidence="6 7">SSH13</strain>
    </source>
</reference>
<gene>
    <name evidence="6" type="ORF">FUA23_16285</name>
</gene>
<comment type="caution">
    <text evidence="6">The sequence shown here is derived from an EMBL/GenBank/DDBJ whole genome shotgun (WGS) entry which is preliminary data.</text>
</comment>
<dbReference type="GO" id="GO:0046872">
    <property type="term" value="F:metal ion binding"/>
    <property type="evidence" value="ECO:0007669"/>
    <property type="project" value="UniProtKB-KW"/>
</dbReference>
<feature type="domain" description="Cytochrome c" evidence="5">
    <location>
        <begin position="36"/>
        <end position="133"/>
    </location>
</feature>
<sequence length="321" mass="35309">MKNLLAALLAILITSCNSPTPPDTNHDLPDDPAVLAQIQAGKSLLEANCQSCHSPEAQLTGRLAPSMLMVKNHYLNDSTTLSGFTADIVRFVGRPSKGYSKMPGAVGRFGLMPQLQYPEEDLKAIAAFVYHADLEDPEWLEKQRLGERRSDQDSPDAAESFADRGRRFAMQTKSVLGSNLLKAIQAGGPEHAVSFCNVRAETLTDSSGTAQNISIRRVSDRPRNPDNAADSLQLFQIAALREDLARGKTQPYRLYEEKEIITGYYPIITNDMCLKCHGDTTDDLSPATLSALRELYPADQATGYAANQLRGIWVVEMPRKK</sequence>
<dbReference type="RefSeq" id="WP_147931828.1">
    <property type="nucleotide sequence ID" value="NZ_VOXD01000027.1"/>
</dbReference>
<evidence type="ECO:0000256" key="4">
    <source>
        <dbReference type="PROSITE-ProRule" id="PRU00433"/>
    </source>
</evidence>
<dbReference type="Proteomes" id="UP000321907">
    <property type="component" value="Unassembled WGS sequence"/>
</dbReference>
<dbReference type="Gene3D" id="1.10.760.10">
    <property type="entry name" value="Cytochrome c-like domain"/>
    <property type="match status" value="1"/>
</dbReference>
<proteinExistence type="predicted"/>
<dbReference type="Pfam" id="PF00034">
    <property type="entry name" value="Cytochrom_C"/>
    <property type="match status" value="1"/>
</dbReference>
<dbReference type="GO" id="GO:0020037">
    <property type="term" value="F:heme binding"/>
    <property type="evidence" value="ECO:0007669"/>
    <property type="project" value="InterPro"/>
</dbReference>
<protein>
    <submittedName>
        <fullName evidence="6">DUF3365 domain-containing protein</fullName>
    </submittedName>
</protein>
<organism evidence="6 7">
    <name type="scientific">Neolewinella aurantiaca</name>
    <dbReference type="NCBI Taxonomy" id="2602767"/>
    <lineage>
        <taxon>Bacteria</taxon>
        <taxon>Pseudomonadati</taxon>
        <taxon>Bacteroidota</taxon>
        <taxon>Saprospiria</taxon>
        <taxon>Saprospirales</taxon>
        <taxon>Lewinellaceae</taxon>
        <taxon>Neolewinella</taxon>
    </lineage>
</organism>
<keyword evidence="1 4" id="KW-0349">Heme</keyword>
<keyword evidence="7" id="KW-1185">Reference proteome</keyword>
<dbReference type="PROSITE" id="PS51257">
    <property type="entry name" value="PROKAR_LIPOPROTEIN"/>
    <property type="match status" value="1"/>
</dbReference>
<dbReference type="GO" id="GO:0009055">
    <property type="term" value="F:electron transfer activity"/>
    <property type="evidence" value="ECO:0007669"/>
    <property type="project" value="InterPro"/>
</dbReference>